<evidence type="ECO:0000256" key="2">
    <source>
        <dbReference type="ARBA" id="ARBA00022490"/>
    </source>
</evidence>
<dbReference type="SUPFAM" id="SSF55729">
    <property type="entry name" value="Acyl-CoA N-acyltransferases (Nat)"/>
    <property type="match status" value="1"/>
</dbReference>
<dbReference type="EMBL" id="AP021889">
    <property type="protein sequence ID" value="BBP46037.1"/>
    <property type="molecule type" value="Genomic_DNA"/>
</dbReference>
<evidence type="ECO:0000256" key="7">
    <source>
        <dbReference type="ARBA" id="ARBA00051538"/>
    </source>
</evidence>
<evidence type="ECO:0000256" key="14">
    <source>
        <dbReference type="ARBA" id="ARBA00083640"/>
    </source>
</evidence>
<evidence type="ECO:0000256" key="3">
    <source>
        <dbReference type="ARBA" id="ARBA00022679"/>
    </source>
</evidence>
<evidence type="ECO:0000256" key="5">
    <source>
        <dbReference type="ARBA" id="ARBA00050607"/>
    </source>
</evidence>
<comment type="catalytic activity">
    <reaction evidence="5 15">
        <text>L-phenylalanyl-tRNA(Phe) + an N-terminal L-alpha-aminoacyl-[protein] = an N-terminal L-phenylalanyl-L-alpha-aminoacyl-[protein] + tRNA(Phe)</text>
        <dbReference type="Rhea" id="RHEA:43632"/>
        <dbReference type="Rhea" id="RHEA-COMP:9668"/>
        <dbReference type="Rhea" id="RHEA-COMP:9699"/>
        <dbReference type="Rhea" id="RHEA-COMP:10636"/>
        <dbReference type="Rhea" id="RHEA-COMP:10637"/>
        <dbReference type="ChEBI" id="CHEBI:78442"/>
        <dbReference type="ChEBI" id="CHEBI:78531"/>
        <dbReference type="ChEBI" id="CHEBI:78597"/>
        <dbReference type="ChEBI" id="CHEBI:83561"/>
        <dbReference type="EC" id="2.3.2.6"/>
    </reaction>
</comment>
<dbReference type="FunFam" id="3.30.70.3550:FF:000001">
    <property type="entry name" value="Leucyl/phenylalanyl-tRNA--protein transferase"/>
    <property type="match status" value="1"/>
</dbReference>
<evidence type="ECO:0000256" key="13">
    <source>
        <dbReference type="ARBA" id="ARBA00077165"/>
    </source>
</evidence>
<organism evidence="16 17">
    <name type="scientific">Thiosulfatimonas sediminis</name>
    <dbReference type="NCBI Taxonomy" id="2675054"/>
    <lineage>
        <taxon>Bacteria</taxon>
        <taxon>Pseudomonadati</taxon>
        <taxon>Pseudomonadota</taxon>
        <taxon>Gammaproteobacteria</taxon>
        <taxon>Thiotrichales</taxon>
        <taxon>Piscirickettsiaceae</taxon>
        <taxon>Thiosulfatimonas</taxon>
    </lineage>
</organism>
<dbReference type="PANTHER" id="PTHR30098:SF2">
    <property type="entry name" value="LEUCYL_PHENYLALANYL-TRNA--PROTEIN TRANSFERASE"/>
    <property type="match status" value="1"/>
</dbReference>
<name>A0A6F8PVH0_9GAMM</name>
<gene>
    <name evidence="15 16" type="primary">aat</name>
    <name evidence="16" type="ORF">THMIRHAS_14100</name>
</gene>
<keyword evidence="17" id="KW-1185">Reference proteome</keyword>
<evidence type="ECO:0000256" key="8">
    <source>
        <dbReference type="ARBA" id="ARBA00054043"/>
    </source>
</evidence>
<dbReference type="Gene3D" id="3.30.70.3550">
    <property type="entry name" value="Leucyl/phenylalanyl-tRNA-protein transferase, N-terminal domain"/>
    <property type="match status" value="1"/>
</dbReference>
<accession>A0A6F8PVH0</accession>
<dbReference type="GO" id="GO:0008914">
    <property type="term" value="F:leucyl-tRNA--protein transferase activity"/>
    <property type="evidence" value="ECO:0007669"/>
    <property type="project" value="UniProtKB-UniRule"/>
</dbReference>
<keyword evidence="2 15" id="KW-0963">Cytoplasm</keyword>
<dbReference type="GO" id="GO:0005737">
    <property type="term" value="C:cytoplasm"/>
    <property type="evidence" value="ECO:0007669"/>
    <property type="project" value="UniProtKB-SubCell"/>
</dbReference>
<comment type="catalytic activity">
    <reaction evidence="6 15">
        <text>N-terminal L-arginyl-[protein] + L-leucyl-tRNA(Leu) = N-terminal L-leucyl-L-arginyl-[protein] + tRNA(Leu) + H(+)</text>
        <dbReference type="Rhea" id="RHEA:50416"/>
        <dbReference type="Rhea" id="RHEA-COMP:9613"/>
        <dbReference type="Rhea" id="RHEA-COMP:9622"/>
        <dbReference type="Rhea" id="RHEA-COMP:12672"/>
        <dbReference type="Rhea" id="RHEA-COMP:12673"/>
        <dbReference type="ChEBI" id="CHEBI:15378"/>
        <dbReference type="ChEBI" id="CHEBI:64719"/>
        <dbReference type="ChEBI" id="CHEBI:78442"/>
        <dbReference type="ChEBI" id="CHEBI:78494"/>
        <dbReference type="ChEBI" id="CHEBI:133044"/>
        <dbReference type="EC" id="2.3.2.6"/>
    </reaction>
</comment>
<dbReference type="InterPro" id="IPR042221">
    <property type="entry name" value="Leu/Phe-tRNA_Trfase_N"/>
</dbReference>
<comment type="catalytic activity">
    <reaction evidence="7 15">
        <text>N-terminal L-lysyl-[protein] + L-leucyl-tRNA(Leu) = N-terminal L-leucyl-L-lysyl-[protein] + tRNA(Leu) + H(+)</text>
        <dbReference type="Rhea" id="RHEA:12340"/>
        <dbReference type="Rhea" id="RHEA-COMP:9613"/>
        <dbReference type="Rhea" id="RHEA-COMP:9622"/>
        <dbReference type="Rhea" id="RHEA-COMP:12670"/>
        <dbReference type="Rhea" id="RHEA-COMP:12671"/>
        <dbReference type="ChEBI" id="CHEBI:15378"/>
        <dbReference type="ChEBI" id="CHEBI:65249"/>
        <dbReference type="ChEBI" id="CHEBI:78442"/>
        <dbReference type="ChEBI" id="CHEBI:78494"/>
        <dbReference type="ChEBI" id="CHEBI:133043"/>
        <dbReference type="EC" id="2.3.2.6"/>
    </reaction>
</comment>
<comment type="function">
    <text evidence="8 15">Functions in the N-end rule pathway of protein degradation where it conjugates Leu, Phe and, less efficiently, Met from aminoacyl-tRNAs to the N-termini of proteins containing an N-terminal arginine or lysine.</text>
</comment>
<dbReference type="RefSeq" id="WP_173272293.1">
    <property type="nucleotide sequence ID" value="NZ_AP021889.1"/>
</dbReference>
<comment type="similarity">
    <text evidence="9 15">Belongs to the L/F-transferase family.</text>
</comment>
<dbReference type="Proteomes" id="UP000501726">
    <property type="component" value="Chromosome"/>
</dbReference>
<reference evidence="17" key="1">
    <citation type="submission" date="2019-11" db="EMBL/GenBank/DDBJ databases">
        <title>Isolation and characterization of two novel species in the genus Thiomicrorhabdus.</title>
        <authorList>
            <person name="Mochizuki J."/>
            <person name="Kojima H."/>
            <person name="Fukui M."/>
        </authorList>
    </citation>
    <scope>NUCLEOTIDE SEQUENCE [LARGE SCALE GENOMIC DNA]</scope>
    <source>
        <strain evidence="17">aks77</strain>
    </source>
</reference>
<keyword evidence="4 15" id="KW-0012">Acyltransferase</keyword>
<dbReference type="GO" id="GO:0030163">
    <property type="term" value="P:protein catabolic process"/>
    <property type="evidence" value="ECO:0007669"/>
    <property type="project" value="UniProtKB-UniRule"/>
</dbReference>
<dbReference type="InterPro" id="IPR042203">
    <property type="entry name" value="Leu/Phe-tRNA_Trfase_C"/>
</dbReference>
<dbReference type="EC" id="2.3.2.6" evidence="10 15"/>
<evidence type="ECO:0000256" key="9">
    <source>
        <dbReference type="ARBA" id="ARBA00061535"/>
    </source>
</evidence>
<evidence type="ECO:0000256" key="12">
    <source>
        <dbReference type="ARBA" id="ARBA00077136"/>
    </source>
</evidence>
<comment type="subcellular location">
    <subcellularLocation>
        <location evidence="1 15">Cytoplasm</location>
    </subcellularLocation>
</comment>
<evidence type="ECO:0000256" key="4">
    <source>
        <dbReference type="ARBA" id="ARBA00023315"/>
    </source>
</evidence>
<evidence type="ECO:0000256" key="6">
    <source>
        <dbReference type="ARBA" id="ARBA00050652"/>
    </source>
</evidence>
<sequence length="264" mass="30519">MQQFHAEDAPFWLDESPIAFPPAAFALREPDGLLAIGGGLSPQWILAAYRQGIFPWFNPEDPILWWSPNPRSVLPIKQLKIRRSLRQRWKEKVLSGTWQITLDTNFSHVMAHCANIPRNGQNGTWINQDMLYSYSDLHRQGYAHSVEVWQGDSLIGGLYGIAIGKMFFGESMFAKSPDASKIALTALCLQLNKWGFTWIDTQVETPHLNSLGARLLSRDEFEEKLQQFTQKTFKPQRWQFDLDWQQALHDYLQQQKTNDKKTLI</sequence>
<dbReference type="Gene3D" id="3.40.630.70">
    <property type="entry name" value="Leucyl/phenylalanyl-tRNA-protein transferase, C-terminal domain"/>
    <property type="match status" value="1"/>
</dbReference>
<proteinExistence type="inferred from homology"/>
<dbReference type="Pfam" id="PF03588">
    <property type="entry name" value="Leu_Phe_trans"/>
    <property type="match status" value="1"/>
</dbReference>
<evidence type="ECO:0000313" key="16">
    <source>
        <dbReference type="EMBL" id="BBP46037.1"/>
    </source>
</evidence>
<keyword evidence="3 15" id="KW-0808">Transferase</keyword>
<dbReference type="KEGG" id="tse:THMIRHAS_14100"/>
<evidence type="ECO:0000313" key="17">
    <source>
        <dbReference type="Proteomes" id="UP000501726"/>
    </source>
</evidence>
<evidence type="ECO:0000256" key="1">
    <source>
        <dbReference type="ARBA" id="ARBA00004496"/>
    </source>
</evidence>
<evidence type="ECO:0000256" key="15">
    <source>
        <dbReference type="HAMAP-Rule" id="MF_00688"/>
    </source>
</evidence>
<dbReference type="PANTHER" id="PTHR30098">
    <property type="entry name" value="LEUCYL/PHENYLALANYL-TRNA--PROTEIN TRANSFERASE"/>
    <property type="match status" value="1"/>
</dbReference>
<dbReference type="HAMAP" id="MF_00688">
    <property type="entry name" value="Leu_Phe_trans"/>
    <property type="match status" value="1"/>
</dbReference>
<evidence type="ECO:0000256" key="10">
    <source>
        <dbReference type="ARBA" id="ARBA00066767"/>
    </source>
</evidence>
<dbReference type="NCBIfam" id="TIGR00667">
    <property type="entry name" value="aat"/>
    <property type="match status" value="1"/>
</dbReference>
<dbReference type="InterPro" id="IPR016181">
    <property type="entry name" value="Acyl_CoA_acyltransferase"/>
</dbReference>
<dbReference type="AlphaFoldDB" id="A0A6F8PVH0"/>
<evidence type="ECO:0000256" key="11">
    <source>
        <dbReference type="ARBA" id="ARBA00074372"/>
    </source>
</evidence>
<protein>
    <recommendedName>
        <fullName evidence="11 15">Leucyl/phenylalanyl-tRNA--protein transferase</fullName>
        <ecNumber evidence="10 15">2.3.2.6</ecNumber>
    </recommendedName>
    <alternativeName>
        <fullName evidence="12 15">L/F-transferase</fullName>
    </alternativeName>
    <alternativeName>
        <fullName evidence="13 15">Leucyltransferase</fullName>
    </alternativeName>
    <alternativeName>
        <fullName evidence="14 15">Phenyalanyltransferase</fullName>
    </alternativeName>
</protein>
<dbReference type="InterPro" id="IPR004616">
    <property type="entry name" value="Leu/Phe-tRNA_Trfase"/>
</dbReference>